<gene>
    <name evidence="1" type="ordered locus">Haur_0496</name>
</gene>
<accession>A9AV69</accession>
<dbReference type="BioCyc" id="HAUR316274:GHYA-502-MONOMER"/>
<reference evidence="1 2" key="1">
    <citation type="journal article" date="2011" name="Stand. Genomic Sci.">
        <title>Complete genome sequence of the filamentous gliding predatory bacterium Herpetosiphon aurantiacus type strain (114-95(T)).</title>
        <authorList>
            <person name="Kiss H."/>
            <person name="Nett M."/>
            <person name="Domin N."/>
            <person name="Martin K."/>
            <person name="Maresca J.A."/>
            <person name="Copeland A."/>
            <person name="Lapidus A."/>
            <person name="Lucas S."/>
            <person name="Berry K.W."/>
            <person name="Glavina Del Rio T."/>
            <person name="Dalin E."/>
            <person name="Tice H."/>
            <person name="Pitluck S."/>
            <person name="Richardson P."/>
            <person name="Bruce D."/>
            <person name="Goodwin L."/>
            <person name="Han C."/>
            <person name="Detter J.C."/>
            <person name="Schmutz J."/>
            <person name="Brettin T."/>
            <person name="Land M."/>
            <person name="Hauser L."/>
            <person name="Kyrpides N.C."/>
            <person name="Ivanova N."/>
            <person name="Goker M."/>
            <person name="Woyke T."/>
            <person name="Klenk H.P."/>
            <person name="Bryant D.A."/>
        </authorList>
    </citation>
    <scope>NUCLEOTIDE SEQUENCE [LARGE SCALE GENOMIC DNA]</scope>
    <source>
        <strain evidence="2">ATCC 23779 / DSM 785 / 114-95</strain>
    </source>
</reference>
<name>A9AV69_HERA2</name>
<dbReference type="AlphaFoldDB" id="A9AV69"/>
<evidence type="ECO:0000313" key="2">
    <source>
        <dbReference type="Proteomes" id="UP000000787"/>
    </source>
</evidence>
<dbReference type="KEGG" id="hau:Haur_0496"/>
<evidence type="ECO:0000313" key="1">
    <source>
        <dbReference type="EMBL" id="ABX03147.1"/>
    </source>
</evidence>
<dbReference type="Proteomes" id="UP000000787">
    <property type="component" value="Chromosome"/>
</dbReference>
<dbReference type="STRING" id="316274.Haur_0496"/>
<proteinExistence type="predicted"/>
<sequence>MNNNTPASSQICPICNQPVQPMPRYPRYVCVDCRALAVDQHGRQVEFFNTGFLGTGCAGSYRDDQSDYPSDQCWINGQRCTAREARFGGIVIEVAAHE</sequence>
<keyword evidence="2" id="KW-1185">Reference proteome</keyword>
<dbReference type="eggNOG" id="COG1397">
    <property type="taxonomic scope" value="Bacteria"/>
</dbReference>
<protein>
    <submittedName>
        <fullName evidence="1">ADP-ribosylation/crystallin J1</fullName>
    </submittedName>
</protein>
<dbReference type="EMBL" id="CP000875">
    <property type="protein sequence ID" value="ABX03147.1"/>
    <property type="molecule type" value="Genomic_DNA"/>
</dbReference>
<dbReference type="InParanoid" id="A9AV69"/>
<organism evidence="1 2">
    <name type="scientific">Herpetosiphon aurantiacus (strain ATCC 23779 / DSM 785 / 114-95)</name>
    <dbReference type="NCBI Taxonomy" id="316274"/>
    <lineage>
        <taxon>Bacteria</taxon>
        <taxon>Bacillati</taxon>
        <taxon>Chloroflexota</taxon>
        <taxon>Chloroflexia</taxon>
        <taxon>Herpetosiphonales</taxon>
        <taxon>Herpetosiphonaceae</taxon>
        <taxon>Herpetosiphon</taxon>
    </lineage>
</organism>
<dbReference type="HOGENOM" id="CLU_2289814_0_0_0"/>